<protein>
    <submittedName>
        <fullName evidence="1">Uncharacterized protein</fullName>
    </submittedName>
</protein>
<dbReference type="AlphaFoldDB" id="A0A166U894"/>
<gene>
    <name evidence="1" type="ORF">N475_25375</name>
</gene>
<name>A0A166U894_9GAMM</name>
<reference evidence="1 2" key="1">
    <citation type="submission" date="2013-07" db="EMBL/GenBank/DDBJ databases">
        <title>Comparative Genomic and Metabolomic Analysis of Twelve Strains of Pseudoalteromonas luteoviolacea.</title>
        <authorList>
            <person name="Vynne N.G."/>
            <person name="Mansson M."/>
            <person name="Gram L."/>
        </authorList>
    </citation>
    <scope>NUCLEOTIDE SEQUENCE [LARGE SCALE GENOMIC DNA]</scope>
    <source>
        <strain evidence="1 2">DSM 6061</strain>
    </source>
</reference>
<dbReference type="RefSeq" id="WP_063366149.1">
    <property type="nucleotide sequence ID" value="NZ_AQHB01000049.1"/>
</dbReference>
<evidence type="ECO:0000313" key="2">
    <source>
        <dbReference type="Proteomes" id="UP000076643"/>
    </source>
</evidence>
<dbReference type="PATRIC" id="fig|1365250.3.peg.5241"/>
<organism evidence="1 2">
    <name type="scientific">Pseudoalteromonas luteoviolacea DSM 6061</name>
    <dbReference type="NCBI Taxonomy" id="1365250"/>
    <lineage>
        <taxon>Bacteria</taxon>
        <taxon>Pseudomonadati</taxon>
        <taxon>Pseudomonadota</taxon>
        <taxon>Gammaproteobacteria</taxon>
        <taxon>Alteromonadales</taxon>
        <taxon>Pseudoalteromonadaceae</taxon>
        <taxon>Pseudoalteromonas</taxon>
    </lineage>
</organism>
<sequence>MTKEELLAKLGKALIVEVRDEAIEKYEMIALGKMKSTEALEKNSKLQSFSEQQLKDIRSLVVSSIDDVLHNLLWMLEQHEQEICLMVGEDEDSKKENIAEVSDGLSGEIYTEDGWINSYSRYKENY</sequence>
<proteinExistence type="predicted"/>
<evidence type="ECO:0000313" key="1">
    <source>
        <dbReference type="EMBL" id="KZN28698.1"/>
    </source>
</evidence>
<keyword evidence="2" id="KW-1185">Reference proteome</keyword>
<dbReference type="EMBL" id="AUYB01000164">
    <property type="protein sequence ID" value="KZN28698.1"/>
    <property type="molecule type" value="Genomic_DNA"/>
</dbReference>
<accession>A0A166U894</accession>
<comment type="caution">
    <text evidence="1">The sequence shown here is derived from an EMBL/GenBank/DDBJ whole genome shotgun (WGS) entry which is preliminary data.</text>
</comment>
<dbReference type="Proteomes" id="UP000076643">
    <property type="component" value="Unassembled WGS sequence"/>
</dbReference>